<dbReference type="Proteomes" id="UP000814128">
    <property type="component" value="Unassembled WGS sequence"/>
</dbReference>
<proteinExistence type="predicted"/>
<evidence type="ECO:0000313" key="2">
    <source>
        <dbReference type="Proteomes" id="UP000814128"/>
    </source>
</evidence>
<reference evidence="1" key="2">
    <citation type="journal article" date="2022" name="New Phytol.">
        <title>Evolutionary transition to the ectomycorrhizal habit in the genomes of a hyperdiverse lineage of mushroom-forming fungi.</title>
        <authorList>
            <person name="Looney B."/>
            <person name="Miyauchi S."/>
            <person name="Morin E."/>
            <person name="Drula E."/>
            <person name="Courty P.E."/>
            <person name="Kohler A."/>
            <person name="Kuo A."/>
            <person name="LaButti K."/>
            <person name="Pangilinan J."/>
            <person name="Lipzen A."/>
            <person name="Riley R."/>
            <person name="Andreopoulos W."/>
            <person name="He G."/>
            <person name="Johnson J."/>
            <person name="Nolan M."/>
            <person name="Tritt A."/>
            <person name="Barry K.W."/>
            <person name="Grigoriev I.V."/>
            <person name="Nagy L.G."/>
            <person name="Hibbett D."/>
            <person name="Henrissat B."/>
            <person name="Matheny P.B."/>
            <person name="Labbe J."/>
            <person name="Martin F.M."/>
        </authorList>
    </citation>
    <scope>NUCLEOTIDE SEQUENCE</scope>
    <source>
        <strain evidence="1">EC-137</strain>
    </source>
</reference>
<evidence type="ECO:0000313" key="1">
    <source>
        <dbReference type="EMBL" id="KAI0030686.1"/>
    </source>
</evidence>
<reference evidence="1" key="1">
    <citation type="submission" date="2021-02" db="EMBL/GenBank/DDBJ databases">
        <authorList>
            <consortium name="DOE Joint Genome Institute"/>
            <person name="Ahrendt S."/>
            <person name="Looney B.P."/>
            <person name="Miyauchi S."/>
            <person name="Morin E."/>
            <person name="Drula E."/>
            <person name="Courty P.E."/>
            <person name="Chicoki N."/>
            <person name="Fauchery L."/>
            <person name="Kohler A."/>
            <person name="Kuo A."/>
            <person name="Labutti K."/>
            <person name="Pangilinan J."/>
            <person name="Lipzen A."/>
            <person name="Riley R."/>
            <person name="Andreopoulos W."/>
            <person name="He G."/>
            <person name="Johnson J."/>
            <person name="Barry K.W."/>
            <person name="Grigoriev I.V."/>
            <person name="Nagy L."/>
            <person name="Hibbett D."/>
            <person name="Henrissat B."/>
            <person name="Matheny P.B."/>
            <person name="Labbe J."/>
            <person name="Martin F."/>
        </authorList>
    </citation>
    <scope>NUCLEOTIDE SEQUENCE</scope>
    <source>
        <strain evidence="1">EC-137</strain>
    </source>
</reference>
<accession>A0ACB8QFS3</accession>
<dbReference type="EMBL" id="MU273610">
    <property type="protein sequence ID" value="KAI0030686.1"/>
    <property type="molecule type" value="Genomic_DNA"/>
</dbReference>
<comment type="caution">
    <text evidence="1">The sequence shown here is derived from an EMBL/GenBank/DDBJ whole genome shotgun (WGS) entry which is preliminary data.</text>
</comment>
<protein>
    <submittedName>
        <fullName evidence="1">Uncharacterized protein</fullName>
    </submittedName>
</protein>
<sequence length="1296" mass="137552">MDDYARAAARVHTALCALQDAPERIRADYADDFIRELFEARTIRRTHRLPRMRFILRLTKMVAEECKPRGAYGIVPELFAREIAGVRERPDVGWTGDLGGHQWWAELQAHRWWMELDYINGGDEQSDVSSEDDDDAPLPATPTASFELHPVVYDPTSESWLSPQARRPSPSAGTAKDGETPGAVDKAPARARPEETLPTPPPSHKRFSRSPTPSVSPSSLSSQTLPEPSSEARPAELVGPASEDAQVSSSAAEDGATELGDADAQPTVDEKSGRPSSPSQSDMDLDTPPGSPHMQPSPFSDHSSSPSPPPCPAPLPALSPSPSPESSAAPPPAASPRPSPASPPPSATVSLPRALPLTLSSSAPRLLSLAQRQLPFAPRQLPPAPHHLPPAPHHLSPAPPHPAINALPPRPPPIAPLMSHLRRPKGPGAPRALRAALFLPVTAPNLPATVPNLPATAQNLPEPPRTLPLVSISPPSPLPPPDSPPPLPPSDTLPPPPSSDSPQPPPSDNPPPPPDCPPPPPQSPPPPPPPEFPSPPSSSSPPPSAPPPPPPPSVSPTYPLSQIPSEILPNDARPRFKLALMMPCGIARNLKRGAAAAGLDRSEPLPGRAFAGEDDAGRTTEGKGEEAESMHKAGDVRPVKMARPSASVSPSRALSSGDAAYVRAGTALCSPVDVLHVPSSPPRSTTHPLPRRPHSPYGTAHVRTSTHAVLMSEPGQRSRSLERETARGWKEGGEEWGREEGAYWPVAVEGSSYWPAIEEREVSRERSKSGDRDRSREKSRERSRERERGGRRRKSGERGRRRKRRRRDSRRGRSESWNFDEFGRAARGGGWDARTNELSMSPSSERWTALTPTPAAWVPELTAQAISPMSINGGSADAVKVEFATTPIPPAPKQSSLADSASSTPMHPSSSGPLESSPTAPAKPAGFFCVVPGNCKEANAFETRADAIAHMVYVLSVFPVGGPADGDVPSERHNCAKLNSHKALLATCPAELFPSRIVDVLLGVDGRAIPAAGPENTSTKVPVWKCLYGGRCSTRESPRKRVVLIWHMVDEHGCESLRWYYPWLISVPKEQFADVVGDVLLGIAPPERRLAAPMSHNKAAPPHTPAPTPSTSAAGTTSSAPTHSATENLATPGPVTPTRPRQTKNAVRNTRRKQRRREAIAAATAATSATANSPHAQTNGLTPSRSGDVASSPVHGSAQTSAPSVSTFAPSIPAFTPSSGAVPPLTPKPVSTSPSHPPPPSSPSDPFAVSPTLTAPFLSPPPPSPTSTNPTLVSQLGEQGWMTRALHAFGSVVRTR</sequence>
<organism evidence="1 2">
    <name type="scientific">Vararia minispora EC-137</name>
    <dbReference type="NCBI Taxonomy" id="1314806"/>
    <lineage>
        <taxon>Eukaryota</taxon>
        <taxon>Fungi</taxon>
        <taxon>Dikarya</taxon>
        <taxon>Basidiomycota</taxon>
        <taxon>Agaricomycotina</taxon>
        <taxon>Agaricomycetes</taxon>
        <taxon>Russulales</taxon>
        <taxon>Lachnocladiaceae</taxon>
        <taxon>Vararia</taxon>
    </lineage>
</organism>
<gene>
    <name evidence="1" type="ORF">K488DRAFT_72001</name>
</gene>
<name>A0ACB8QFS3_9AGAM</name>
<keyword evidence="2" id="KW-1185">Reference proteome</keyword>